<evidence type="ECO:0000256" key="2">
    <source>
        <dbReference type="SAM" id="SignalP"/>
    </source>
</evidence>
<name>A0A1Y1X1B7_9FUNG</name>
<feature type="compositionally biased region" description="Basic and acidic residues" evidence="1">
    <location>
        <begin position="109"/>
        <end position="144"/>
    </location>
</feature>
<feature type="region of interest" description="Disordered" evidence="1">
    <location>
        <begin position="68"/>
        <end position="144"/>
    </location>
</feature>
<protein>
    <recommendedName>
        <fullName evidence="6">Carbohydrate-binding module family 19 domain-containing protein</fullName>
    </recommendedName>
</protein>
<dbReference type="AlphaFoldDB" id="A0A1Y1X1B7"/>
<feature type="compositionally biased region" description="Polar residues" evidence="1">
    <location>
        <begin position="73"/>
        <end position="87"/>
    </location>
</feature>
<proteinExistence type="predicted"/>
<feature type="chain" id="PRO_5011907651" description="Carbohydrate-binding module family 19 domain-containing protein" evidence="2">
    <location>
        <begin position="21"/>
        <end position="144"/>
    </location>
</feature>
<feature type="signal peptide" evidence="2">
    <location>
        <begin position="1"/>
        <end position="20"/>
    </location>
</feature>
<dbReference type="InParanoid" id="A0A1Y1X1B7"/>
<comment type="caution">
    <text evidence="3">The sequence shown here is derived from an EMBL/GenBank/DDBJ whole genome shotgun (WGS) entry which is preliminary data.</text>
</comment>
<dbReference type="Proteomes" id="UP000193498">
    <property type="component" value="Unassembled WGS sequence"/>
</dbReference>
<evidence type="ECO:0000313" key="3">
    <source>
        <dbReference type="EMBL" id="ORX79134.1"/>
    </source>
</evidence>
<evidence type="ECO:0000313" key="5">
    <source>
        <dbReference type="Proteomes" id="UP000193498"/>
    </source>
</evidence>
<sequence length="144" mass="15753">MKSTLYLSLLFLSSLASLSAECINGEMKCNSIPNQYDHCSNGAWITRNCGDGTVCTSTEEKAVICTYPEPNDAHTNSAMDTTKSNSLKEPVSAVDTTEVSEEGMEDSNDDTKKEEKPPGRKDVNGNKAPDTHGDPRMLKRMMEL</sequence>
<keyword evidence="5" id="KW-1185">Reference proteome</keyword>
<evidence type="ECO:0008006" key="6">
    <source>
        <dbReference type="Google" id="ProtNLM"/>
    </source>
</evidence>
<feature type="compositionally biased region" description="Acidic residues" evidence="1">
    <location>
        <begin position="98"/>
        <end position="108"/>
    </location>
</feature>
<keyword evidence="2" id="KW-0732">Signal</keyword>
<dbReference type="EMBL" id="MCFE01000793">
    <property type="protein sequence ID" value="ORX79134.1"/>
    <property type="molecule type" value="Genomic_DNA"/>
</dbReference>
<reference evidence="3 5" key="1">
    <citation type="submission" date="2016-07" db="EMBL/GenBank/DDBJ databases">
        <title>Pervasive Adenine N6-methylation of Active Genes in Fungi.</title>
        <authorList>
            <consortium name="DOE Joint Genome Institute"/>
            <person name="Mondo S.J."/>
            <person name="Dannebaum R.O."/>
            <person name="Kuo R.C."/>
            <person name="Labutti K."/>
            <person name="Haridas S."/>
            <person name="Kuo A."/>
            <person name="Salamov A."/>
            <person name="Ahrendt S.R."/>
            <person name="Lipzen A."/>
            <person name="Sullivan W."/>
            <person name="Andreopoulos W.B."/>
            <person name="Clum A."/>
            <person name="Lindquist E."/>
            <person name="Daum C."/>
            <person name="Ramamoorthy G.K."/>
            <person name="Gryganskyi A."/>
            <person name="Culley D."/>
            <person name="Magnuson J.K."/>
            <person name="James T.Y."/>
            <person name="O'Malley M.A."/>
            <person name="Stajich J.E."/>
            <person name="Spatafora J.W."/>
            <person name="Visel A."/>
            <person name="Grigoriev I.V."/>
        </authorList>
    </citation>
    <scope>NUCLEOTIDE SEQUENCE [LARGE SCALE GENOMIC DNA]</scope>
    <source>
        <strain evidence="3 5">CBS 931.73</strain>
    </source>
</reference>
<evidence type="ECO:0000313" key="4">
    <source>
        <dbReference type="EMBL" id="ORY03373.1"/>
    </source>
</evidence>
<organism evidence="3 5">
    <name type="scientific">Basidiobolus meristosporus CBS 931.73</name>
    <dbReference type="NCBI Taxonomy" id="1314790"/>
    <lineage>
        <taxon>Eukaryota</taxon>
        <taxon>Fungi</taxon>
        <taxon>Fungi incertae sedis</taxon>
        <taxon>Zoopagomycota</taxon>
        <taxon>Entomophthoromycotina</taxon>
        <taxon>Basidiobolomycetes</taxon>
        <taxon>Basidiobolales</taxon>
        <taxon>Basidiobolaceae</taxon>
        <taxon>Basidiobolus</taxon>
    </lineage>
</organism>
<evidence type="ECO:0000256" key="1">
    <source>
        <dbReference type="SAM" id="MobiDB-lite"/>
    </source>
</evidence>
<gene>
    <name evidence="4" type="ORF">K493DRAFT_297486</name>
    <name evidence="3" type="ORF">K493DRAFT_308580</name>
</gene>
<accession>A0A1Y1X1B7</accession>
<dbReference type="EMBL" id="MCFE01000047">
    <property type="protein sequence ID" value="ORY03373.1"/>
    <property type="molecule type" value="Genomic_DNA"/>
</dbReference>